<feature type="region of interest" description="Disordered" evidence="6">
    <location>
        <begin position="753"/>
        <end position="887"/>
    </location>
</feature>
<feature type="compositionally biased region" description="Basic residues" evidence="6">
    <location>
        <begin position="1654"/>
        <end position="1679"/>
    </location>
</feature>
<dbReference type="InterPro" id="IPR019775">
    <property type="entry name" value="WD40_repeat_CS"/>
</dbReference>
<dbReference type="SMART" id="SM00320">
    <property type="entry name" value="WD40"/>
    <property type="match status" value="8"/>
</dbReference>
<feature type="compositionally biased region" description="Basic and acidic residues" evidence="6">
    <location>
        <begin position="769"/>
        <end position="785"/>
    </location>
</feature>
<evidence type="ECO:0000259" key="7">
    <source>
        <dbReference type="PROSITE" id="PS50014"/>
    </source>
</evidence>
<feature type="repeat" description="WD" evidence="5">
    <location>
        <begin position="432"/>
        <end position="466"/>
    </location>
</feature>
<dbReference type="InterPro" id="IPR057451">
    <property type="entry name" value="BRWD/PHIP_AD"/>
</dbReference>
<dbReference type="InterPro" id="IPR036322">
    <property type="entry name" value="WD40_repeat_dom_sf"/>
</dbReference>
<dbReference type="eggNOG" id="KOG0644">
    <property type="taxonomic scope" value="Eukaryota"/>
</dbReference>
<dbReference type="PANTHER" id="PTHR16266">
    <property type="entry name" value="WD REPEAT DOMAIN 9"/>
    <property type="match status" value="1"/>
</dbReference>
<protein>
    <recommendedName>
        <fullName evidence="7">Bromo domain-containing protein</fullName>
    </recommendedName>
</protein>
<dbReference type="PANTHER" id="PTHR16266:SF17">
    <property type="entry name" value="BRWD3"/>
    <property type="match status" value="1"/>
</dbReference>
<dbReference type="Proteomes" id="UP000014500">
    <property type="component" value="Unassembled WGS sequence"/>
</dbReference>
<dbReference type="FunFam" id="2.130.10.10:FF:002549">
    <property type="entry name" value="Bromodomain and WD repeat domain-containing 3"/>
    <property type="match status" value="1"/>
</dbReference>
<dbReference type="InterPro" id="IPR057452">
    <property type="entry name" value="BRWD/PHIP_N"/>
</dbReference>
<feature type="repeat" description="WD" evidence="5">
    <location>
        <begin position="182"/>
        <end position="223"/>
    </location>
</feature>
<feature type="compositionally biased region" description="Basic and acidic residues" evidence="6">
    <location>
        <begin position="1806"/>
        <end position="1816"/>
    </location>
</feature>
<feature type="domain" description="Bromo" evidence="7">
    <location>
        <begin position="1355"/>
        <end position="1425"/>
    </location>
</feature>
<dbReference type="Pfam" id="PF25437">
    <property type="entry name" value="BRWD1_N"/>
    <property type="match status" value="1"/>
</dbReference>
<feature type="compositionally biased region" description="Acidic residues" evidence="6">
    <location>
        <begin position="1636"/>
        <end position="1650"/>
    </location>
</feature>
<feature type="repeat" description="WD" evidence="5">
    <location>
        <begin position="365"/>
        <end position="399"/>
    </location>
</feature>
<organism evidence="8 9">
    <name type="scientific">Strigamia maritima</name>
    <name type="common">European centipede</name>
    <name type="synonym">Geophilus maritimus</name>
    <dbReference type="NCBI Taxonomy" id="126957"/>
    <lineage>
        <taxon>Eukaryota</taxon>
        <taxon>Metazoa</taxon>
        <taxon>Ecdysozoa</taxon>
        <taxon>Arthropoda</taxon>
        <taxon>Myriapoda</taxon>
        <taxon>Chilopoda</taxon>
        <taxon>Pleurostigmophora</taxon>
        <taxon>Geophilomorpha</taxon>
        <taxon>Linotaeniidae</taxon>
        <taxon>Strigamia</taxon>
    </lineage>
</organism>
<dbReference type="GO" id="GO:0008360">
    <property type="term" value="P:regulation of cell shape"/>
    <property type="evidence" value="ECO:0007669"/>
    <property type="project" value="TreeGrafter"/>
</dbReference>
<dbReference type="InterPro" id="IPR001680">
    <property type="entry name" value="WD40_rpt"/>
</dbReference>
<feature type="compositionally biased region" description="Basic and acidic residues" evidence="6">
    <location>
        <begin position="1705"/>
        <end position="1723"/>
    </location>
</feature>
<evidence type="ECO:0000256" key="6">
    <source>
        <dbReference type="SAM" id="MobiDB-lite"/>
    </source>
</evidence>
<dbReference type="InterPro" id="IPR036427">
    <property type="entry name" value="Bromodomain-like_sf"/>
</dbReference>
<keyword evidence="3 4" id="KW-0103">Bromodomain</keyword>
<feature type="region of interest" description="Disordered" evidence="6">
    <location>
        <begin position="1294"/>
        <end position="1343"/>
    </location>
</feature>
<dbReference type="Pfam" id="PF00439">
    <property type="entry name" value="Bromodomain"/>
    <property type="match status" value="2"/>
</dbReference>
<dbReference type="GO" id="GO:0007010">
    <property type="term" value="P:cytoskeleton organization"/>
    <property type="evidence" value="ECO:0007669"/>
    <property type="project" value="TreeGrafter"/>
</dbReference>
<dbReference type="SMART" id="SM00297">
    <property type="entry name" value="BROMO"/>
    <property type="match status" value="2"/>
</dbReference>
<feature type="repeat" description="WD" evidence="5">
    <location>
        <begin position="224"/>
        <end position="265"/>
    </location>
</feature>
<dbReference type="PhylomeDB" id="T1J4N0"/>
<feature type="compositionally biased region" description="Basic residues" evidence="6">
    <location>
        <begin position="1842"/>
        <end position="1857"/>
    </location>
</feature>
<dbReference type="SUPFAM" id="SSF50978">
    <property type="entry name" value="WD40 repeat-like"/>
    <property type="match status" value="1"/>
</dbReference>
<feature type="compositionally biased region" description="Low complexity" evidence="6">
    <location>
        <begin position="836"/>
        <end position="850"/>
    </location>
</feature>
<dbReference type="Pfam" id="PF00400">
    <property type="entry name" value="WD40"/>
    <property type="match status" value="8"/>
</dbReference>
<feature type="domain" description="Bromo" evidence="7">
    <location>
        <begin position="1191"/>
        <end position="1261"/>
    </location>
</feature>
<evidence type="ECO:0000256" key="2">
    <source>
        <dbReference type="ARBA" id="ARBA00022737"/>
    </source>
</evidence>
<reference evidence="9" key="1">
    <citation type="submission" date="2011-05" db="EMBL/GenBank/DDBJ databases">
        <authorList>
            <person name="Richards S.R."/>
            <person name="Qu J."/>
            <person name="Jiang H."/>
            <person name="Jhangiani S.N."/>
            <person name="Agravi P."/>
            <person name="Goodspeed R."/>
            <person name="Gross S."/>
            <person name="Mandapat C."/>
            <person name="Jackson L."/>
            <person name="Mathew T."/>
            <person name="Pu L."/>
            <person name="Thornton R."/>
            <person name="Saada N."/>
            <person name="Wilczek-Boney K.B."/>
            <person name="Lee S."/>
            <person name="Kovar C."/>
            <person name="Wu Y."/>
            <person name="Scherer S.E."/>
            <person name="Worley K.C."/>
            <person name="Muzny D.M."/>
            <person name="Gibbs R."/>
        </authorList>
    </citation>
    <scope>NUCLEOTIDE SEQUENCE</scope>
    <source>
        <strain evidence="9">Brora</strain>
    </source>
</reference>
<dbReference type="SUPFAM" id="SSF47370">
    <property type="entry name" value="Bromodomain"/>
    <property type="match status" value="2"/>
</dbReference>
<dbReference type="CDD" id="cd00200">
    <property type="entry name" value="WD40"/>
    <property type="match status" value="1"/>
</dbReference>
<dbReference type="EMBL" id="JH431846">
    <property type="status" value="NOT_ANNOTATED_CDS"/>
    <property type="molecule type" value="Genomic_DNA"/>
</dbReference>
<feature type="compositionally biased region" description="Polar residues" evidence="6">
    <location>
        <begin position="708"/>
        <end position="717"/>
    </location>
</feature>
<proteinExistence type="predicted"/>
<feature type="compositionally biased region" description="Acidic residues" evidence="6">
    <location>
        <begin position="1774"/>
        <end position="1783"/>
    </location>
</feature>
<dbReference type="EnsemblMetazoa" id="SMAR008572-RA">
    <property type="protein sequence ID" value="SMAR008572-PA"/>
    <property type="gene ID" value="SMAR008572"/>
</dbReference>
<evidence type="ECO:0000256" key="4">
    <source>
        <dbReference type="PROSITE-ProRule" id="PRU00035"/>
    </source>
</evidence>
<feature type="repeat" description="WD" evidence="5">
    <location>
        <begin position="467"/>
        <end position="509"/>
    </location>
</feature>
<name>T1J4N0_STRMM</name>
<dbReference type="GO" id="GO:0005634">
    <property type="term" value="C:nucleus"/>
    <property type="evidence" value="ECO:0007669"/>
    <property type="project" value="TreeGrafter"/>
</dbReference>
<dbReference type="PROSITE" id="PS00678">
    <property type="entry name" value="WD_REPEATS_1"/>
    <property type="match status" value="1"/>
</dbReference>
<feature type="region of interest" description="Disordered" evidence="6">
    <location>
        <begin position="1552"/>
        <end position="1887"/>
    </location>
</feature>
<feature type="compositionally biased region" description="Polar residues" evidence="6">
    <location>
        <begin position="1482"/>
        <end position="1501"/>
    </location>
</feature>
<dbReference type="FunFam" id="1.20.920.10:FF:000044">
    <property type="entry name" value="Bromodomain and WD repeat domain-containing 1"/>
    <property type="match status" value="1"/>
</dbReference>
<feature type="compositionally biased region" description="Low complexity" evidence="6">
    <location>
        <begin position="1502"/>
        <end position="1519"/>
    </location>
</feature>
<dbReference type="PRINTS" id="PR00503">
    <property type="entry name" value="BROMODOMAIN"/>
</dbReference>
<keyword evidence="2" id="KW-0677">Repeat</keyword>
<dbReference type="InterPro" id="IPR052060">
    <property type="entry name" value="Bromo_WD_repeat"/>
</dbReference>
<accession>T1J4N0</accession>
<evidence type="ECO:0000313" key="9">
    <source>
        <dbReference type="Proteomes" id="UP000014500"/>
    </source>
</evidence>
<keyword evidence="9" id="KW-1185">Reference proteome</keyword>
<feature type="compositionally biased region" description="Low complexity" evidence="6">
    <location>
        <begin position="1694"/>
        <end position="1704"/>
    </location>
</feature>
<dbReference type="PROSITE" id="PS50014">
    <property type="entry name" value="BROMODOMAIN_2"/>
    <property type="match status" value="2"/>
</dbReference>
<reference evidence="8" key="2">
    <citation type="submission" date="2015-02" db="UniProtKB">
        <authorList>
            <consortium name="EnsemblMetazoa"/>
        </authorList>
    </citation>
    <scope>IDENTIFICATION</scope>
</reference>
<keyword evidence="1 5" id="KW-0853">WD repeat</keyword>
<dbReference type="Gene3D" id="1.20.920.10">
    <property type="entry name" value="Bromodomain-like"/>
    <property type="match status" value="2"/>
</dbReference>
<evidence type="ECO:0000313" key="8">
    <source>
        <dbReference type="EnsemblMetazoa" id="SMAR008572-PA"/>
    </source>
</evidence>
<feature type="compositionally biased region" description="Low complexity" evidence="6">
    <location>
        <begin position="1741"/>
        <end position="1773"/>
    </location>
</feature>
<sequence>MPGESDSSKTQSTVELELYFLIAKYLSNGKCERAAQALREELEQYKLLPKRLDWSGNEHPRSLDELVDTYRHVSGDHLLKICQRIGPILDKEVKPTVMGVASLLGTGRQSLLRTKDDLKKSFVSHSYVTAMRFGSSLPLPPNLIHPPNTVHVTTARELSGPANPVSTLPISLYSKKHMHCRMLGHLSSVYCCLFDRTGRYIFTGADDLLVKIWSAIDGRLLATLRGHSAEITDMAVNYENSLLAAGSCDKIIRVWCIKSIAPVAVLVGHTGMVTSLQFCPCPKDENRYLISTGCDGCICFWQWNVNTSQFNLKPMKFTERSRPGAQMICSSFSPGGIFLATGSTDHHVRVYNVYGQNGPEKVLEIEAHTDRVDSIQISNYGDRIISGSKDGTANVWKFEKQEWKSIQLKMSTRLPGTPEDEYDDNKIPKYKVTMVAWSRDDRYVFTAVNDATIKVWNSYVGELVYILDGHDDDVYVLETHPQNPRLLLSAGHDGRIVLWNLSTGSLIKSFFNNIEGQGHGAVFDCKFSPDGSLFASTDSHGHLSIFGFGSNEKYKKCPPEQFFHTDYRPLIRDSNHHVLDEQTQQAPHLMPPPFLVDIDGNPYPPHYQRLVPGRENCNDSQLVPHIVDGQAEVLEPVRPNEPPEGHRPSLDEMIVRLQQETNRSGGENSDRGPLSPTRSSRALGANFSPTHGRVGMRRSGDIEGVRQSHGNWTSRSAQGEEMTWSRRVILRNVDHYMLKTSEETRLAQGEAELGRYRHEKKRRALTSDSSEKISHSAKLKQEYLTRRKRRHQQQRHGYRTRAARTHTDSDFENLEDINLSSSESDSSDNEQAWKTSSDSGESSSESTEYSDWTQDAGINLQPPKRISQQRKRKVRKVNSGNNENKENKENLVQNMKINHRGKPVDFPETVSEIPEAFRPAEWLTEVIPRKTPYYPQMGDEVIYFRQGHECYTAAVKRAKVYEINVKSQPWQKMNLRDQELVKVVGIKYEIRPPRLCCLKLAMIDPETGKITGSSFTIKYHDMPDVIDFLVLRQTYDTAMSRNWKADDQFRSMIDDAWWTGTIESQEPFQEEYPDSMFQCFNVRWDNGEREKMSPWDLELIDEQINGESTVSSVGRSGRKKGKIIAQWLIGGYVGGMEDLCEIGLPNEPGGSAAVLPEELQALLYTPCSFEWPDSGPEEECVRIIHGLEQIMELSIAEPFLAPVDLNAYPAYAMVVEYPIDLSTIKARLENRFYRRITSLQFDIRYIETNAAKFNEPKSRIVKQARIVNEVCLRFIQDVGCTDVKSIYQDVTKDHNMDNDRVNESNEEEKSERSDSDLSTADRIQLGERRARRKQRQSVNSQSWKQQSKELLDLIYQCGDSAPFQSPVDLFDYPDYREIIDTPMDFGTVREQLFAANYENPTEFCKDVRLIFQNSRNFNTNKKSRVKSKEIYSMSIRLSAMFEEHIRGIINDWRAAVKYEQKMKNNKYVRHRKPIPQTKVEVVTTTRSSSRNAAQATALHNGTSSKQNSKQNSSKSTANSRKTANFSGSRTRSISITLSVIFLIKIFKSLAHRSEEKEKISDEDSDDEDVEVDDDDEVEEQDSEPVNRRDRNKSKASKSTSTKAPVKKPVKKVAQIPNGHARKTQRVVKNYSKFDDSSDEEEENSEEEEEDNRGPRRHLNLRRKSIRPPPRKNPPRGKRKAQSDSGTSNEDGTNESKSGSSSSSSDESRNKSDNESEAKSDSSRSRGRTPRKPAPPSGSGSGSASDAASRSASGSGSGSSSRSASRSRRSNSSGGDDDGSDEENDRSIAYNVNVNKRPITRSSAKAHVQDVNKRESPQPRSTSSRKRYRSESDDSYNAGTSGRKSKRIATRNQGKRTVRYREDSDFDYECNSNGGSSSGDEENAVNVSSRGRIRKLTARARAFIRE</sequence>
<feature type="compositionally biased region" description="Basic residues" evidence="6">
    <location>
        <begin position="867"/>
        <end position="876"/>
    </location>
</feature>
<feature type="compositionally biased region" description="Basic residues" evidence="6">
    <location>
        <begin position="786"/>
        <end position="804"/>
    </location>
</feature>
<dbReference type="Pfam" id="PF25313">
    <property type="entry name" value="BRWD_AD"/>
    <property type="match status" value="1"/>
</dbReference>
<evidence type="ECO:0000256" key="1">
    <source>
        <dbReference type="ARBA" id="ARBA00022574"/>
    </source>
</evidence>
<dbReference type="PROSITE" id="PS50294">
    <property type="entry name" value="WD_REPEATS_REGION"/>
    <property type="match status" value="4"/>
</dbReference>
<dbReference type="InterPro" id="IPR015943">
    <property type="entry name" value="WD40/YVTN_repeat-like_dom_sf"/>
</dbReference>
<feature type="compositionally biased region" description="Acidic residues" evidence="6">
    <location>
        <begin position="1562"/>
        <end position="1582"/>
    </location>
</feature>
<feature type="region of interest" description="Disordered" evidence="6">
    <location>
        <begin position="1467"/>
        <end position="1528"/>
    </location>
</feature>
<dbReference type="HOGENOM" id="CLU_001108_0_0_1"/>
<dbReference type="Gene3D" id="2.30.30.1040">
    <property type="match status" value="1"/>
</dbReference>
<dbReference type="Gene3D" id="2.130.10.10">
    <property type="entry name" value="YVTN repeat-like/Quinoprotein amine dehydrogenase"/>
    <property type="match status" value="3"/>
</dbReference>
<evidence type="ECO:0000256" key="3">
    <source>
        <dbReference type="ARBA" id="ARBA00023117"/>
    </source>
</evidence>
<dbReference type="STRING" id="126957.T1J4N0"/>
<dbReference type="GO" id="GO:0006357">
    <property type="term" value="P:regulation of transcription by RNA polymerase II"/>
    <property type="evidence" value="ECO:0007669"/>
    <property type="project" value="TreeGrafter"/>
</dbReference>
<feature type="compositionally biased region" description="Basic and acidic residues" evidence="6">
    <location>
        <begin position="1294"/>
        <end position="1315"/>
    </location>
</feature>
<dbReference type="InterPro" id="IPR001487">
    <property type="entry name" value="Bromodomain"/>
</dbReference>
<feature type="region of interest" description="Disordered" evidence="6">
    <location>
        <begin position="661"/>
        <end position="718"/>
    </location>
</feature>
<dbReference type="PROSITE" id="PS50082">
    <property type="entry name" value="WD_REPEATS_2"/>
    <property type="match status" value="5"/>
</dbReference>
<feature type="compositionally biased region" description="Basic and acidic residues" evidence="6">
    <location>
        <begin position="1552"/>
        <end position="1561"/>
    </location>
</feature>
<evidence type="ECO:0000256" key="5">
    <source>
        <dbReference type="PROSITE-ProRule" id="PRU00221"/>
    </source>
</evidence>
<dbReference type="OMA" id="QDCTHIS"/>
<dbReference type="CDD" id="cd05529">
    <property type="entry name" value="Bromo_WDR9_I_like"/>
    <property type="match status" value="1"/>
</dbReference>